<accession>A0AAD6UC35</accession>
<name>A0AAD6UC35_9AGAR</name>
<reference evidence="5" key="1">
    <citation type="submission" date="2023-03" db="EMBL/GenBank/DDBJ databases">
        <title>Massive genome expansion in bonnet fungi (Mycena s.s.) driven by repeated elements and novel gene families across ecological guilds.</title>
        <authorList>
            <consortium name="Lawrence Berkeley National Laboratory"/>
            <person name="Harder C.B."/>
            <person name="Miyauchi S."/>
            <person name="Viragh M."/>
            <person name="Kuo A."/>
            <person name="Thoen E."/>
            <person name="Andreopoulos B."/>
            <person name="Lu D."/>
            <person name="Skrede I."/>
            <person name="Drula E."/>
            <person name="Henrissat B."/>
            <person name="Morin E."/>
            <person name="Kohler A."/>
            <person name="Barry K."/>
            <person name="LaButti K."/>
            <person name="Morin E."/>
            <person name="Salamov A."/>
            <person name="Lipzen A."/>
            <person name="Mereny Z."/>
            <person name="Hegedus B."/>
            <person name="Baldrian P."/>
            <person name="Stursova M."/>
            <person name="Weitz H."/>
            <person name="Taylor A."/>
            <person name="Grigoriev I.V."/>
            <person name="Nagy L.G."/>
            <person name="Martin F."/>
            <person name="Kauserud H."/>
        </authorList>
    </citation>
    <scope>NUCLEOTIDE SEQUENCE</scope>
    <source>
        <strain evidence="5">CBHHK173m</strain>
    </source>
</reference>
<gene>
    <name evidence="5" type="ORF">B0H15DRAFT_771993</name>
</gene>
<feature type="domain" description="CENP-V/GFA" evidence="4">
    <location>
        <begin position="147"/>
        <end position="255"/>
    </location>
</feature>
<protein>
    <submittedName>
        <fullName evidence="5">Mss4-like protein</fullName>
    </submittedName>
</protein>
<dbReference type="InterPro" id="IPR006913">
    <property type="entry name" value="CENP-V/GFA"/>
</dbReference>
<dbReference type="SUPFAM" id="SSF51316">
    <property type="entry name" value="Mss4-like"/>
    <property type="match status" value="2"/>
</dbReference>
<dbReference type="InterPro" id="IPR052355">
    <property type="entry name" value="CENP-V-like"/>
</dbReference>
<evidence type="ECO:0000313" key="5">
    <source>
        <dbReference type="EMBL" id="KAJ7098613.1"/>
    </source>
</evidence>
<dbReference type="GO" id="GO:0016846">
    <property type="term" value="F:carbon-sulfur lyase activity"/>
    <property type="evidence" value="ECO:0007669"/>
    <property type="project" value="InterPro"/>
</dbReference>
<evidence type="ECO:0000256" key="3">
    <source>
        <dbReference type="ARBA" id="ARBA00022833"/>
    </source>
</evidence>
<sequence length="265" mass="28975">MSEPTEAAQPIEHRGNCHCGAFKFTFKAPELKQASACNCSICSRNGYLWVFPVSNEDYVVVKGDEDSTLKSYEFGKRSMTHKFCPTCGTSVMARMHNGQSVGINMRALLDADFALPVVTSNLALRDPPYQAPAPMDVGPVPEGSTTYQGHCHCGAVAYTLHSPHALVKTRECNCSICSRDGALWTYPNETDIVFRGLDALTEYTFATGSTYHGFCKICGVAIRERFTQPGRTDMALNVRTMTGVDLSTLALEKFDGKAKVPAYTV</sequence>
<dbReference type="EMBL" id="JARJCN010000008">
    <property type="protein sequence ID" value="KAJ7098613.1"/>
    <property type="molecule type" value="Genomic_DNA"/>
</dbReference>
<dbReference type="InterPro" id="IPR011057">
    <property type="entry name" value="Mss4-like_sf"/>
</dbReference>
<dbReference type="PANTHER" id="PTHR28620:SF1">
    <property type="entry name" value="CENP-V_GFA DOMAIN-CONTAINING PROTEIN"/>
    <property type="match status" value="1"/>
</dbReference>
<evidence type="ECO:0000313" key="6">
    <source>
        <dbReference type="Proteomes" id="UP001222325"/>
    </source>
</evidence>
<comment type="similarity">
    <text evidence="1">Belongs to the Gfa family.</text>
</comment>
<evidence type="ECO:0000259" key="4">
    <source>
        <dbReference type="PROSITE" id="PS51891"/>
    </source>
</evidence>
<proteinExistence type="inferred from homology"/>
<dbReference type="Gene3D" id="2.170.150.70">
    <property type="match status" value="2"/>
</dbReference>
<comment type="caution">
    <text evidence="5">The sequence shown here is derived from an EMBL/GenBank/DDBJ whole genome shotgun (WGS) entry which is preliminary data.</text>
</comment>
<feature type="domain" description="CENP-V/GFA" evidence="4">
    <location>
        <begin position="13"/>
        <end position="130"/>
    </location>
</feature>
<dbReference type="AlphaFoldDB" id="A0AAD6UC35"/>
<dbReference type="Pfam" id="PF04828">
    <property type="entry name" value="GFA"/>
    <property type="match status" value="2"/>
</dbReference>
<keyword evidence="2" id="KW-0479">Metal-binding</keyword>
<dbReference type="Proteomes" id="UP001222325">
    <property type="component" value="Unassembled WGS sequence"/>
</dbReference>
<organism evidence="5 6">
    <name type="scientific">Mycena belliarum</name>
    <dbReference type="NCBI Taxonomy" id="1033014"/>
    <lineage>
        <taxon>Eukaryota</taxon>
        <taxon>Fungi</taxon>
        <taxon>Dikarya</taxon>
        <taxon>Basidiomycota</taxon>
        <taxon>Agaricomycotina</taxon>
        <taxon>Agaricomycetes</taxon>
        <taxon>Agaricomycetidae</taxon>
        <taxon>Agaricales</taxon>
        <taxon>Marasmiineae</taxon>
        <taxon>Mycenaceae</taxon>
        <taxon>Mycena</taxon>
    </lineage>
</organism>
<evidence type="ECO:0000256" key="1">
    <source>
        <dbReference type="ARBA" id="ARBA00005495"/>
    </source>
</evidence>
<dbReference type="PANTHER" id="PTHR28620">
    <property type="entry name" value="CENTROMERE PROTEIN V"/>
    <property type="match status" value="1"/>
</dbReference>
<keyword evidence="6" id="KW-1185">Reference proteome</keyword>
<dbReference type="PROSITE" id="PS51891">
    <property type="entry name" value="CENP_V_GFA"/>
    <property type="match status" value="2"/>
</dbReference>
<evidence type="ECO:0000256" key="2">
    <source>
        <dbReference type="ARBA" id="ARBA00022723"/>
    </source>
</evidence>
<keyword evidence="3" id="KW-0862">Zinc</keyword>
<dbReference type="GO" id="GO:0046872">
    <property type="term" value="F:metal ion binding"/>
    <property type="evidence" value="ECO:0007669"/>
    <property type="project" value="UniProtKB-KW"/>
</dbReference>